<dbReference type="PANTHER" id="PTHR31468">
    <property type="entry name" value="1,3-BETA-GLUCANOSYLTRANSFERASE GAS1"/>
    <property type="match status" value="1"/>
</dbReference>
<feature type="region of interest" description="Disordered" evidence="6">
    <location>
        <begin position="334"/>
        <end position="358"/>
    </location>
</feature>
<dbReference type="AlphaFoldDB" id="A0A6A5Y8L3"/>
<dbReference type="GeneID" id="54281551"/>
<dbReference type="InterPro" id="IPR017853">
    <property type="entry name" value="GH"/>
</dbReference>
<evidence type="ECO:0000256" key="5">
    <source>
        <dbReference type="RuleBase" id="RU361209"/>
    </source>
</evidence>
<feature type="compositionally biased region" description="Low complexity" evidence="6">
    <location>
        <begin position="417"/>
        <end position="427"/>
    </location>
</feature>
<gene>
    <name evidence="8" type="ORF">BU24DRAFT_361674</name>
</gene>
<dbReference type="GO" id="GO:0042124">
    <property type="term" value="F:1,3-beta-glucanosyltransferase activity"/>
    <property type="evidence" value="ECO:0007669"/>
    <property type="project" value="TreeGrafter"/>
</dbReference>
<feature type="compositionally biased region" description="Polar residues" evidence="6">
    <location>
        <begin position="546"/>
        <end position="564"/>
    </location>
</feature>
<evidence type="ECO:0000256" key="4">
    <source>
        <dbReference type="ARBA" id="ARBA00023180"/>
    </source>
</evidence>
<comment type="function">
    <text evidence="5">Splits internally a 1,3-beta-glucan molecule and transfers the newly generated reducing end (the donor) to the non-reducing end of another 1,3-beta-glucan molecule (the acceptor) forming a 1,3-beta linkage, resulting in the elongation of 1,3-beta-glucan chains in the cell wall.</text>
</comment>
<evidence type="ECO:0000256" key="3">
    <source>
        <dbReference type="ARBA" id="ARBA00022729"/>
    </source>
</evidence>
<proteinExistence type="inferred from homology"/>
<accession>A0A6A5Y8L3</accession>
<keyword evidence="5" id="KW-0808">Transferase</keyword>
<dbReference type="GO" id="GO:0005886">
    <property type="term" value="C:plasma membrane"/>
    <property type="evidence" value="ECO:0007669"/>
    <property type="project" value="UniProtKB-SubCell"/>
</dbReference>
<comment type="similarity">
    <text evidence="2 5">Belongs to the glycosyl hydrolase 72 family.</text>
</comment>
<keyword evidence="7" id="KW-0812">Transmembrane</keyword>
<feature type="compositionally biased region" description="Low complexity" evidence="6">
    <location>
        <begin position="390"/>
        <end position="400"/>
    </location>
</feature>
<dbReference type="RefSeq" id="XP_033389420.1">
    <property type="nucleotide sequence ID" value="XM_033524154.1"/>
</dbReference>
<keyword evidence="9" id="KW-1185">Reference proteome</keyword>
<comment type="subcellular location">
    <subcellularLocation>
        <location evidence="1 5">Cell membrane</location>
        <topology evidence="1 5">Lipid-anchor</topology>
        <topology evidence="1 5">GPI-anchor</topology>
    </subcellularLocation>
</comment>
<feature type="region of interest" description="Disordered" evidence="6">
    <location>
        <begin position="470"/>
        <end position="505"/>
    </location>
</feature>
<dbReference type="GO" id="GO:0098552">
    <property type="term" value="C:side of membrane"/>
    <property type="evidence" value="ECO:0007669"/>
    <property type="project" value="UniProtKB-KW"/>
</dbReference>
<feature type="transmembrane region" description="Helical" evidence="7">
    <location>
        <begin position="431"/>
        <end position="457"/>
    </location>
</feature>
<feature type="region of interest" description="Disordered" evidence="6">
    <location>
        <begin position="519"/>
        <end position="572"/>
    </location>
</feature>
<evidence type="ECO:0000256" key="1">
    <source>
        <dbReference type="ARBA" id="ARBA00004609"/>
    </source>
</evidence>
<keyword evidence="8" id="KW-0378">Hydrolase</keyword>
<dbReference type="SUPFAM" id="SSF51445">
    <property type="entry name" value="(Trans)glycosidases"/>
    <property type="match status" value="1"/>
</dbReference>
<dbReference type="GO" id="GO:0071970">
    <property type="term" value="P:fungal-type cell wall (1-&gt;3)-beta-D-glucan biosynthetic process"/>
    <property type="evidence" value="ECO:0007669"/>
    <property type="project" value="TreeGrafter"/>
</dbReference>
<organism evidence="8 9">
    <name type="scientific">Aaosphaeria arxii CBS 175.79</name>
    <dbReference type="NCBI Taxonomy" id="1450172"/>
    <lineage>
        <taxon>Eukaryota</taxon>
        <taxon>Fungi</taxon>
        <taxon>Dikarya</taxon>
        <taxon>Ascomycota</taxon>
        <taxon>Pezizomycotina</taxon>
        <taxon>Dothideomycetes</taxon>
        <taxon>Pleosporomycetidae</taxon>
        <taxon>Pleosporales</taxon>
        <taxon>Pleosporales incertae sedis</taxon>
        <taxon>Aaosphaeria</taxon>
    </lineage>
</organism>
<evidence type="ECO:0000256" key="6">
    <source>
        <dbReference type="SAM" id="MobiDB-lite"/>
    </source>
</evidence>
<keyword evidence="3 5" id="KW-0732">Signal</keyword>
<name>A0A6A5Y8L3_9PLEO</name>
<dbReference type="GO" id="GO:0016787">
    <property type="term" value="F:hydrolase activity"/>
    <property type="evidence" value="ECO:0007669"/>
    <property type="project" value="UniProtKB-KW"/>
</dbReference>
<dbReference type="EMBL" id="ML978066">
    <property type="protein sequence ID" value="KAF2021081.1"/>
    <property type="molecule type" value="Genomic_DNA"/>
</dbReference>
<sequence>MCQRFGAFATALLGYFIGRTLAVPTVQVKGSKFFTSEGKQFYIKGVAYAEPSDSDTMIDRFNSLVDADACERDAQIIADLGANVIRPYSVDPTLNHDACMSAFEKKGIYVIVDVPSPTISINRLTPEWTISMRDEFMKVIDGFSKYDNLLAFVASNEVITNVNNTKAAPYVRAAIADLKAYRDLQGYRNIPIGYSDAFDASVREETLNYFNCGDQESAADFFAANVYTWCNDDDTMAKTGYDSLYKEIEGYSIPYFFSETGCNQGGSRSKGPNRSFKDQAAVLGREMNDRLSGNIIYEYFQNVNNYGLVSVSGTSVSKFSDYSRLQQAWKTLSPDGVKSEDYSPTLTARSCPTSRSGSWEVNANAELPTLGLSGVTTPSAPRYTSTVYPGASGSSLSSGGPTDSNKENSPATNKPNSSQGESSGSSPGLSVGAIAGIVIGVLVVVGLILSFTLLCLWRKRKIRKLNEGLKAASGPLNPESDKIAVASEDPDERKTSSYYGSSYAELEPQHRAAELDPSRGYAAPLPANELSTQGPLGYSELPPGGDTSQVYMAPPVQNQTQTAPEPSPHVQRQREIEMNWLESEEARIRQRRELLRQQGGGN</sequence>
<dbReference type="Gene3D" id="3.20.20.80">
    <property type="entry name" value="Glycosidases"/>
    <property type="match status" value="1"/>
</dbReference>
<keyword evidence="5" id="KW-0336">GPI-anchor</keyword>
<keyword evidence="4" id="KW-0325">Glycoprotein</keyword>
<feature type="compositionally biased region" description="Polar residues" evidence="6">
    <location>
        <begin position="401"/>
        <end position="416"/>
    </location>
</feature>
<evidence type="ECO:0000256" key="2">
    <source>
        <dbReference type="ARBA" id="ARBA00007528"/>
    </source>
</evidence>
<feature type="signal peptide" evidence="5">
    <location>
        <begin position="1"/>
        <end position="22"/>
    </location>
</feature>
<dbReference type="GO" id="GO:0031505">
    <property type="term" value="P:fungal-type cell wall organization"/>
    <property type="evidence" value="ECO:0007669"/>
    <property type="project" value="TreeGrafter"/>
</dbReference>
<dbReference type="InterPro" id="IPR004886">
    <property type="entry name" value="Glucanosyltransferase"/>
</dbReference>
<dbReference type="Proteomes" id="UP000799778">
    <property type="component" value="Unassembled WGS sequence"/>
</dbReference>
<reference evidence="8" key="1">
    <citation type="journal article" date="2020" name="Stud. Mycol.">
        <title>101 Dothideomycetes genomes: a test case for predicting lifestyles and emergence of pathogens.</title>
        <authorList>
            <person name="Haridas S."/>
            <person name="Albert R."/>
            <person name="Binder M."/>
            <person name="Bloem J."/>
            <person name="Labutti K."/>
            <person name="Salamov A."/>
            <person name="Andreopoulos B."/>
            <person name="Baker S."/>
            <person name="Barry K."/>
            <person name="Bills G."/>
            <person name="Bluhm B."/>
            <person name="Cannon C."/>
            <person name="Castanera R."/>
            <person name="Culley D."/>
            <person name="Daum C."/>
            <person name="Ezra D."/>
            <person name="Gonzalez J."/>
            <person name="Henrissat B."/>
            <person name="Kuo A."/>
            <person name="Liang C."/>
            <person name="Lipzen A."/>
            <person name="Lutzoni F."/>
            <person name="Magnuson J."/>
            <person name="Mondo S."/>
            <person name="Nolan M."/>
            <person name="Ohm R."/>
            <person name="Pangilinan J."/>
            <person name="Park H.-J."/>
            <person name="Ramirez L."/>
            <person name="Alfaro M."/>
            <person name="Sun H."/>
            <person name="Tritt A."/>
            <person name="Yoshinaga Y."/>
            <person name="Zwiers L.-H."/>
            <person name="Turgeon B."/>
            <person name="Goodwin S."/>
            <person name="Spatafora J."/>
            <person name="Crous P."/>
            <person name="Grigoriev I."/>
        </authorList>
    </citation>
    <scope>NUCLEOTIDE SEQUENCE</scope>
    <source>
        <strain evidence="8">CBS 175.79</strain>
    </source>
</reference>
<dbReference type="PANTHER" id="PTHR31468:SF8">
    <property type="entry name" value="1,3-BETA-GLUCANOSYLTRANSFERASE GAS2"/>
    <property type="match status" value="1"/>
</dbReference>
<evidence type="ECO:0000256" key="7">
    <source>
        <dbReference type="SAM" id="Phobius"/>
    </source>
</evidence>
<keyword evidence="5 7" id="KW-0472">Membrane</keyword>
<keyword evidence="7" id="KW-1133">Transmembrane helix</keyword>
<dbReference type="EC" id="2.4.1.-" evidence="5"/>
<feature type="compositionally biased region" description="Polar residues" evidence="6">
    <location>
        <begin position="342"/>
        <end position="358"/>
    </location>
</feature>
<evidence type="ECO:0000313" key="9">
    <source>
        <dbReference type="Proteomes" id="UP000799778"/>
    </source>
</evidence>
<protein>
    <recommendedName>
        <fullName evidence="5">1,3-beta-glucanosyltransferase</fullName>
        <ecNumber evidence="5">2.4.1.-</ecNumber>
    </recommendedName>
</protein>
<keyword evidence="5" id="KW-0449">Lipoprotein</keyword>
<dbReference type="Pfam" id="PF03198">
    <property type="entry name" value="Glyco_hydro_72"/>
    <property type="match status" value="1"/>
</dbReference>
<dbReference type="OrthoDB" id="421038at2759"/>
<feature type="chain" id="PRO_5025713171" description="1,3-beta-glucanosyltransferase" evidence="5">
    <location>
        <begin position="23"/>
        <end position="602"/>
    </location>
</feature>
<evidence type="ECO:0000313" key="8">
    <source>
        <dbReference type="EMBL" id="KAF2021081.1"/>
    </source>
</evidence>
<feature type="region of interest" description="Disordered" evidence="6">
    <location>
        <begin position="383"/>
        <end position="427"/>
    </location>
</feature>